<evidence type="ECO:0000256" key="9">
    <source>
        <dbReference type="ARBA" id="ARBA00022884"/>
    </source>
</evidence>
<dbReference type="GO" id="GO:0003723">
    <property type="term" value="F:RNA binding"/>
    <property type="evidence" value="ECO:0007669"/>
    <property type="project" value="UniProtKB-KW"/>
</dbReference>
<comment type="similarity">
    <text evidence="2">Belongs to the methyltransferase superfamily. HEN1 family.</text>
</comment>
<evidence type="ECO:0000256" key="3">
    <source>
        <dbReference type="ARBA" id="ARBA00021330"/>
    </source>
</evidence>
<feature type="compositionally biased region" description="Low complexity" evidence="13">
    <location>
        <begin position="242"/>
        <end position="280"/>
    </location>
</feature>
<dbReference type="GO" id="GO:0001510">
    <property type="term" value="P:RNA methylation"/>
    <property type="evidence" value="ECO:0007669"/>
    <property type="project" value="InterPro"/>
</dbReference>
<comment type="catalytic activity">
    <reaction evidence="12">
        <text>small RNA 3'-end nucleotide + S-adenosyl-L-methionine = small RNA 3'-end 2'-O-methylnucleotide + S-adenosyl-L-homocysteine + H(+)</text>
        <dbReference type="Rhea" id="RHEA:37887"/>
        <dbReference type="Rhea" id="RHEA-COMP:10415"/>
        <dbReference type="Rhea" id="RHEA-COMP:10416"/>
        <dbReference type="ChEBI" id="CHEBI:15378"/>
        <dbReference type="ChEBI" id="CHEBI:57856"/>
        <dbReference type="ChEBI" id="CHEBI:59789"/>
        <dbReference type="ChEBI" id="CHEBI:74896"/>
        <dbReference type="ChEBI" id="CHEBI:74898"/>
        <dbReference type="EC" id="2.1.1.386"/>
    </reaction>
</comment>
<keyword evidence="16" id="KW-1185">Reference proteome</keyword>
<dbReference type="GO" id="GO:0046872">
    <property type="term" value="F:metal ion binding"/>
    <property type="evidence" value="ECO:0007669"/>
    <property type="project" value="UniProtKB-KW"/>
</dbReference>
<keyword evidence="9" id="KW-0694">RNA-binding</keyword>
<evidence type="ECO:0000256" key="1">
    <source>
        <dbReference type="ARBA" id="ARBA00001946"/>
    </source>
</evidence>
<evidence type="ECO:0000256" key="12">
    <source>
        <dbReference type="ARBA" id="ARBA00048418"/>
    </source>
</evidence>
<comment type="cofactor">
    <cofactor evidence="1">
        <name>Mg(2+)</name>
        <dbReference type="ChEBI" id="CHEBI:18420"/>
    </cofactor>
</comment>
<name>A0A3L7AJQ1_9MICO</name>
<evidence type="ECO:0000256" key="8">
    <source>
        <dbReference type="ARBA" id="ARBA00022842"/>
    </source>
</evidence>
<evidence type="ECO:0000313" key="15">
    <source>
        <dbReference type="EMBL" id="RLP80254.1"/>
    </source>
</evidence>
<dbReference type="SUPFAM" id="SSF53335">
    <property type="entry name" value="S-adenosyl-L-methionine-dependent methyltransferases"/>
    <property type="match status" value="1"/>
</dbReference>
<organism evidence="15 16">
    <name type="scientific">Mycetocola lacteus</name>
    <dbReference type="NCBI Taxonomy" id="76637"/>
    <lineage>
        <taxon>Bacteria</taxon>
        <taxon>Bacillati</taxon>
        <taxon>Actinomycetota</taxon>
        <taxon>Actinomycetes</taxon>
        <taxon>Micrococcales</taxon>
        <taxon>Microbacteriaceae</taxon>
        <taxon>Mycetocola</taxon>
    </lineage>
</organism>
<reference evidence="15 16" key="1">
    <citation type="submission" date="2018-10" db="EMBL/GenBank/DDBJ databases">
        <authorList>
            <person name="Li J."/>
        </authorList>
    </citation>
    <scope>NUCLEOTIDE SEQUENCE [LARGE SCALE GENOMIC DNA]</scope>
    <source>
        <strain evidence="15 16">JCM 11654</strain>
    </source>
</reference>
<evidence type="ECO:0000256" key="5">
    <source>
        <dbReference type="ARBA" id="ARBA00022679"/>
    </source>
</evidence>
<evidence type="ECO:0000256" key="13">
    <source>
        <dbReference type="SAM" id="MobiDB-lite"/>
    </source>
</evidence>
<dbReference type="InterPro" id="IPR038546">
    <property type="entry name" value="Hen1_N_sf"/>
</dbReference>
<dbReference type="Pfam" id="PF12623">
    <property type="entry name" value="Hen1_L"/>
    <property type="match status" value="1"/>
</dbReference>
<feature type="region of interest" description="Disordered" evidence="13">
    <location>
        <begin position="464"/>
        <end position="485"/>
    </location>
</feature>
<keyword evidence="6" id="KW-0949">S-adenosyl-L-methionine</keyword>
<feature type="domain" description="Hen1 N-terminal" evidence="14">
    <location>
        <begin position="1"/>
        <end position="238"/>
    </location>
</feature>
<feature type="region of interest" description="Disordered" evidence="13">
    <location>
        <begin position="242"/>
        <end position="282"/>
    </location>
</feature>
<dbReference type="InterPro" id="IPR024740">
    <property type="entry name" value="Hen1_N"/>
</dbReference>
<dbReference type="InterPro" id="IPR026610">
    <property type="entry name" value="Hen1"/>
</dbReference>
<feature type="compositionally biased region" description="Polar residues" evidence="13">
    <location>
        <begin position="472"/>
        <end position="485"/>
    </location>
</feature>
<dbReference type="RefSeq" id="WP_121689190.1">
    <property type="nucleotide sequence ID" value="NZ_RCUY01000013.1"/>
</dbReference>
<dbReference type="Gene3D" id="3.30.1610.20">
    <property type="entry name" value="Hen1, N-terminal domain"/>
    <property type="match status" value="1"/>
</dbReference>
<dbReference type="Gene3D" id="3.40.50.150">
    <property type="entry name" value="Vaccinia Virus protein VP39"/>
    <property type="match status" value="1"/>
</dbReference>
<dbReference type="NCBIfam" id="TIGR04074">
    <property type="entry name" value="bacter_Hen1"/>
    <property type="match status" value="1"/>
</dbReference>
<sequence length="485" mass="52682">MYLSITLTGTHASGLNHLLHKHPDRVHRREKNGSTATVFTPVFEPDRVTVGLLLEIDPIALVRGRGAARDSFTLGQYVNDRPYAANSLLAVALRQSFSTAFAGNSTARADIVDIPLPLRFEIPALPGDSLIRELFEPLGWRVSETEVPLDPEIPAWGEAAVRRVVLEQDIVLARALSQFYVLLPVLDGAKHYWVDQSETQTLLRHGGDWLASHPRRELILRRALIHQGEYVDEATAALDGAADAPDAQGTPGAQATPATGSAAGATGSAANMTGSAGSATPRISLARERRDGILARLRELPVSTVVDMGCGQGALLNVLLRDARFTRVIGADVSPSVLAQAERALGLDRMPETQRARLELVQSSLTYRDDRLAGADAMVLMEVIEHLDTERLPRLELAVFTHARPAHVLVSTPNAEYNVHYPGLAPGAFRHTDHRFEWTRAEFANWAERVAAEHGYRVSYSGLGPEEPATGAPTQLATFTREGSA</sequence>
<dbReference type="InterPro" id="IPR024026">
    <property type="entry name" value="3'-RNA_MeTfrase_Hen1_bac"/>
</dbReference>
<evidence type="ECO:0000256" key="4">
    <source>
        <dbReference type="ARBA" id="ARBA00022603"/>
    </source>
</evidence>
<evidence type="ECO:0000256" key="6">
    <source>
        <dbReference type="ARBA" id="ARBA00022691"/>
    </source>
</evidence>
<dbReference type="GO" id="GO:0031047">
    <property type="term" value="P:regulatory ncRNA-mediated gene silencing"/>
    <property type="evidence" value="ECO:0007669"/>
    <property type="project" value="UniProtKB-KW"/>
</dbReference>
<dbReference type="InterPro" id="IPR029063">
    <property type="entry name" value="SAM-dependent_MTases_sf"/>
</dbReference>
<dbReference type="PANTHER" id="PTHR21404:SF3">
    <property type="entry name" value="SMALL RNA 2'-O-METHYLTRANSFERASE"/>
    <property type="match status" value="1"/>
</dbReference>
<dbReference type="Pfam" id="PF13489">
    <property type="entry name" value="Methyltransf_23"/>
    <property type="match status" value="1"/>
</dbReference>
<protein>
    <recommendedName>
        <fullName evidence="3">Small RNA 2'-O-methyltransferase</fullName>
        <ecNumber evidence="11">2.1.1.386</ecNumber>
    </recommendedName>
</protein>
<dbReference type="OrthoDB" id="626362at2"/>
<keyword evidence="5 15" id="KW-0808">Transferase</keyword>
<evidence type="ECO:0000256" key="2">
    <source>
        <dbReference type="ARBA" id="ARBA00009026"/>
    </source>
</evidence>
<keyword evidence="4 15" id="KW-0489">Methyltransferase</keyword>
<keyword evidence="7" id="KW-0479">Metal-binding</keyword>
<proteinExistence type="inferred from homology"/>
<evidence type="ECO:0000313" key="16">
    <source>
        <dbReference type="Proteomes" id="UP000269438"/>
    </source>
</evidence>
<dbReference type="EC" id="2.1.1.386" evidence="11"/>
<evidence type="ECO:0000256" key="7">
    <source>
        <dbReference type="ARBA" id="ARBA00022723"/>
    </source>
</evidence>
<keyword evidence="10" id="KW-0943">RNA-mediated gene silencing</keyword>
<accession>A0A3L7AJQ1</accession>
<dbReference type="GO" id="GO:0090486">
    <property type="term" value="F:small RNA 2'-O-methyltransferase activity"/>
    <property type="evidence" value="ECO:0007669"/>
    <property type="project" value="UniProtKB-EC"/>
</dbReference>
<dbReference type="PANTHER" id="PTHR21404">
    <property type="entry name" value="HEN1"/>
    <property type="match status" value="1"/>
</dbReference>
<gene>
    <name evidence="15" type="ORF">D9V34_14420</name>
</gene>
<dbReference type="Proteomes" id="UP000269438">
    <property type="component" value="Unassembled WGS sequence"/>
</dbReference>
<dbReference type="AlphaFoldDB" id="A0A3L7AJQ1"/>
<evidence type="ECO:0000256" key="11">
    <source>
        <dbReference type="ARBA" id="ARBA00035025"/>
    </source>
</evidence>
<dbReference type="EMBL" id="RCUY01000013">
    <property type="protein sequence ID" value="RLP80254.1"/>
    <property type="molecule type" value="Genomic_DNA"/>
</dbReference>
<comment type="caution">
    <text evidence="15">The sequence shown here is derived from an EMBL/GenBank/DDBJ whole genome shotgun (WGS) entry which is preliminary data.</text>
</comment>
<evidence type="ECO:0000256" key="10">
    <source>
        <dbReference type="ARBA" id="ARBA00023158"/>
    </source>
</evidence>
<evidence type="ECO:0000259" key="14">
    <source>
        <dbReference type="Pfam" id="PF12623"/>
    </source>
</evidence>
<keyword evidence="8" id="KW-0460">Magnesium</keyword>